<evidence type="ECO:0000256" key="3">
    <source>
        <dbReference type="ARBA" id="ARBA00022801"/>
    </source>
</evidence>
<dbReference type="PANTHER" id="PTHR47764">
    <property type="entry name" value="UBIQUITIN-LIKE-SPECIFIC PROTEASE 2B-RELATED"/>
    <property type="match status" value="1"/>
</dbReference>
<dbReference type="SUPFAM" id="SSF54001">
    <property type="entry name" value="Cysteine proteinases"/>
    <property type="match status" value="1"/>
</dbReference>
<evidence type="ECO:0000256" key="4">
    <source>
        <dbReference type="SAM" id="MobiDB-lite"/>
    </source>
</evidence>
<feature type="region of interest" description="Disordered" evidence="4">
    <location>
        <begin position="1"/>
        <end position="43"/>
    </location>
</feature>
<evidence type="ECO:0000259" key="5">
    <source>
        <dbReference type="PROSITE" id="PS50600"/>
    </source>
</evidence>
<evidence type="ECO:0000313" key="6">
    <source>
        <dbReference type="EMBL" id="SPQ98498.1"/>
    </source>
</evidence>
<name>A0A3P3YE98_PLABS</name>
<dbReference type="AlphaFoldDB" id="A0A3P3YE98"/>
<evidence type="ECO:0000256" key="1">
    <source>
        <dbReference type="ARBA" id="ARBA00005234"/>
    </source>
</evidence>
<sequence>MTDDGDRTTDSEYLPSAERRRRRRRSAPPQPGPGACADDPMIIDDDDDGVVVVADAPPNDRQPDLDLSDPARVRWTVRRAIFGKRLLLDDKAEIVDLTFTKDAIRIGTPGKSPAERRIELSSRPRPLADFAVNTCHSPFFIAIRPRQIVEGLSTAERIPEERYIILFFDARDEARADDLVARLLDLCPTIAPALTRLAVDDLLRFDAIHPRPAPVRKRTRSAARAAERPPATKTRRPAFLEYPLRARQRMALHEDDLGALDPGAYINDSIVDFYLAYLGETRPDPRVHFFSSFFYRRYVSAATAGGRGVDHAAAYQAVRKWSRHVDLFDKDYLVMPVCENVHWTCVIACHPGRAGDDVDDDPAAATTTQRRLPCLLLFDSLGSHHGPKLFRMLRNFLAAAWKDAQASRDVAEVRSFTTTTMPGVVVQVPQQANDCDCGLFLLEYVERFLERPFEDLSRPAVANHRDWFDAAAVGDNKRDELRALLLSLSEQWLAVKAESQAAQDDDDDAGDVGRESDAANGQVDPVKQAALLDLQRRYPVDDDDDDDGNGNAGAAVGVADDDDDVVLAPPPCTSIILQ</sequence>
<dbReference type="GO" id="GO:0008234">
    <property type="term" value="F:cysteine-type peptidase activity"/>
    <property type="evidence" value="ECO:0007669"/>
    <property type="project" value="InterPro"/>
</dbReference>
<reference evidence="6 7" key="1">
    <citation type="submission" date="2018-03" db="EMBL/GenBank/DDBJ databases">
        <authorList>
            <person name="Fogelqvist J."/>
        </authorList>
    </citation>
    <scope>NUCLEOTIDE SEQUENCE [LARGE SCALE GENOMIC DNA]</scope>
</reference>
<dbReference type="Gene3D" id="3.30.310.130">
    <property type="entry name" value="Ubiquitin-related"/>
    <property type="match status" value="1"/>
</dbReference>
<dbReference type="PROSITE" id="PS50600">
    <property type="entry name" value="ULP_PROTEASE"/>
    <property type="match status" value="1"/>
</dbReference>
<evidence type="ECO:0000256" key="2">
    <source>
        <dbReference type="ARBA" id="ARBA00022670"/>
    </source>
</evidence>
<comment type="similarity">
    <text evidence="1">Belongs to the peptidase C48 family.</text>
</comment>
<dbReference type="Pfam" id="PF02902">
    <property type="entry name" value="Peptidase_C48"/>
    <property type="match status" value="1"/>
</dbReference>
<dbReference type="PANTHER" id="PTHR47764:SF2">
    <property type="entry name" value="UBIQUITIN-LIKE PROTEASE FAMILY PROFILE DOMAIN-CONTAINING PROTEIN"/>
    <property type="match status" value="1"/>
</dbReference>
<geneLocation type="mitochondrion" evidence="6"/>
<dbReference type="Gene3D" id="1.10.418.20">
    <property type="match status" value="1"/>
</dbReference>
<keyword evidence="6" id="KW-0496">Mitochondrion</keyword>
<dbReference type="Proteomes" id="UP000290189">
    <property type="component" value="Unassembled WGS sequence"/>
</dbReference>
<evidence type="ECO:0000313" key="7">
    <source>
        <dbReference type="Proteomes" id="UP000290189"/>
    </source>
</evidence>
<dbReference type="InterPro" id="IPR038765">
    <property type="entry name" value="Papain-like_cys_pep_sf"/>
</dbReference>
<dbReference type="InterPro" id="IPR003653">
    <property type="entry name" value="Peptidase_C48_C"/>
</dbReference>
<keyword evidence="3" id="KW-0378">Hydrolase</keyword>
<protein>
    <recommendedName>
        <fullName evidence="5">Ubiquitin-like protease family profile domain-containing protein</fullName>
    </recommendedName>
</protein>
<accession>A0A3P3YE98</accession>
<feature type="domain" description="Ubiquitin-like protease family profile" evidence="5">
    <location>
        <begin position="250"/>
        <end position="448"/>
    </location>
</feature>
<keyword evidence="2" id="KW-0645">Protease</keyword>
<organism evidence="6 7">
    <name type="scientific">Plasmodiophora brassicae</name>
    <name type="common">Clubroot disease agent</name>
    <dbReference type="NCBI Taxonomy" id="37360"/>
    <lineage>
        <taxon>Eukaryota</taxon>
        <taxon>Sar</taxon>
        <taxon>Rhizaria</taxon>
        <taxon>Endomyxa</taxon>
        <taxon>Phytomyxea</taxon>
        <taxon>Plasmodiophorida</taxon>
        <taxon>Plasmodiophoridae</taxon>
        <taxon>Plasmodiophora</taxon>
    </lineage>
</organism>
<dbReference type="EMBL" id="OVEO01000009">
    <property type="protein sequence ID" value="SPQ98498.1"/>
    <property type="molecule type" value="Genomic_DNA"/>
</dbReference>
<dbReference type="GO" id="GO:0006508">
    <property type="term" value="P:proteolysis"/>
    <property type="evidence" value="ECO:0007669"/>
    <property type="project" value="UniProtKB-KW"/>
</dbReference>
<proteinExistence type="inferred from homology"/>
<feature type="region of interest" description="Disordered" evidence="4">
    <location>
        <begin position="498"/>
        <end position="578"/>
    </location>
</feature>
<gene>
    <name evidence="6" type="ORF">PLBR_LOCUS5713</name>
</gene>
<feature type="compositionally biased region" description="Basic and acidic residues" evidence="4">
    <location>
        <begin position="1"/>
        <end position="10"/>
    </location>
</feature>